<dbReference type="InterPro" id="IPR038921">
    <property type="entry name" value="YOR389W-like"/>
</dbReference>
<feature type="chain" id="PRO_5001592269" evidence="2">
    <location>
        <begin position="20"/>
        <end position="509"/>
    </location>
</feature>
<reference evidence="3" key="1">
    <citation type="submission" date="2014-02" db="EMBL/GenBank/DDBJ databases">
        <authorList>
            <person name="Genoscope - CEA"/>
        </authorList>
    </citation>
    <scope>NUCLEOTIDE SEQUENCE</scope>
    <source>
        <strain evidence="3">LS3</strain>
    </source>
</reference>
<keyword evidence="2" id="KW-0732">Signal</keyword>
<dbReference type="AlphaFoldDB" id="A0A060TG83"/>
<accession>A0A060TG83</accession>
<dbReference type="PANTHER" id="PTHR35204:SF1">
    <property type="entry name" value="ENTEROTOXIN"/>
    <property type="match status" value="1"/>
</dbReference>
<evidence type="ECO:0000256" key="2">
    <source>
        <dbReference type="SAM" id="SignalP"/>
    </source>
</evidence>
<feature type="region of interest" description="Disordered" evidence="1">
    <location>
        <begin position="229"/>
        <end position="264"/>
    </location>
</feature>
<evidence type="ECO:0000256" key="1">
    <source>
        <dbReference type="SAM" id="MobiDB-lite"/>
    </source>
</evidence>
<reference evidence="3" key="2">
    <citation type="submission" date="2014-06" db="EMBL/GenBank/DDBJ databases">
        <title>The complete genome of Blastobotrys (Arxula) adeninivorans LS3 - a yeast of biotechnological interest.</title>
        <authorList>
            <person name="Kunze G."/>
            <person name="Gaillardin C."/>
            <person name="Czernicka M."/>
            <person name="Durrens P."/>
            <person name="Martin T."/>
            <person name="Boer E."/>
            <person name="Gabaldon T."/>
            <person name="Cruz J."/>
            <person name="Talla E."/>
            <person name="Marck C."/>
            <person name="Goffeau A."/>
            <person name="Barbe V."/>
            <person name="Baret P."/>
            <person name="Baronian K."/>
            <person name="Beier S."/>
            <person name="Bleykasten C."/>
            <person name="Bode R."/>
            <person name="Casaregola S."/>
            <person name="Despons L."/>
            <person name="Fairhead C."/>
            <person name="Giersberg M."/>
            <person name="Gierski P."/>
            <person name="Hahnel U."/>
            <person name="Hartmann A."/>
            <person name="Jankowska D."/>
            <person name="Jubin C."/>
            <person name="Jung P."/>
            <person name="Lafontaine I."/>
            <person name="Leh-Louis V."/>
            <person name="Lemaire M."/>
            <person name="Marcet-Houben M."/>
            <person name="Mascher M."/>
            <person name="Morel G."/>
            <person name="Richard G.-F."/>
            <person name="Riechen J."/>
            <person name="Sacerdot C."/>
            <person name="Sarkar A."/>
            <person name="Savel G."/>
            <person name="Schacherer J."/>
            <person name="Sherman D."/>
            <person name="Straub M.-L."/>
            <person name="Stein N."/>
            <person name="Thierry A."/>
            <person name="Trautwein-Schult A."/>
            <person name="Westhof E."/>
            <person name="Worch S."/>
            <person name="Dujon B."/>
            <person name="Souciet J.-L."/>
            <person name="Wincker P."/>
            <person name="Scholz U."/>
            <person name="Neuveglise N."/>
        </authorList>
    </citation>
    <scope>NUCLEOTIDE SEQUENCE</scope>
    <source>
        <strain evidence="3">LS3</strain>
    </source>
</reference>
<gene>
    <name evidence="3" type="ORF">GNLVRS02_ARAD1D21186g</name>
</gene>
<dbReference type="PhylomeDB" id="A0A060TG83"/>
<name>A0A060TG83_BLAAD</name>
<dbReference type="PANTHER" id="PTHR35204">
    <property type="entry name" value="YALI0A21131P"/>
    <property type="match status" value="1"/>
</dbReference>
<feature type="signal peptide" evidence="2">
    <location>
        <begin position="1"/>
        <end position="19"/>
    </location>
</feature>
<dbReference type="EMBL" id="HG937694">
    <property type="protein sequence ID" value="CDP37862.1"/>
    <property type="molecule type" value="Genomic_DNA"/>
</dbReference>
<proteinExistence type="predicted"/>
<sequence length="509" mass="56830">MRFKMVACGLGLLVTEVTAVPISGDAENSEFTPLENANHIFNAIYDSVRQWGSSYHHNGMSFFLATVPEDTQLYHGGSTPNPLNGLGWMAFEPEHAMVFARPKRGPHGPHGSNKEQFLLPADGSSSAGWFQTYRTAKDLRLVYVDGMSGGKSDLGTLDSQDRILFNDTITESNGRFADDQRARAVCEIAKSEWDNRIDGVLRMEAGFEIILCNPELNLHLVSSIQVTEESDTTEISGSPRPPLGPPLTRGRRPGRPGKGPGGYGPNEWVRAITSRYHGIGGGRVVLNYDYFVTAYNTSLDLFPSGAKLPRLDHIPQRYLLPIRNYVTDMVLSHTPEESGVNWQAIGDMIVNKYASFLRDLAVNRTKGTESINQGRHLQSKISTFLSPFIDRTSRNPRDQIHRCATQFVNSPAENSSLAHQVTFSISEHVCLTLVDLVHETDYDTMLATLQQLMEYLDWSIWKECNGCAGNEFCAIPIWPMGSKEDYEHPNCQKFDSAYANGNDYWGRMH</sequence>
<evidence type="ECO:0000313" key="3">
    <source>
        <dbReference type="EMBL" id="CDP37862.1"/>
    </source>
</evidence>
<organism evidence="3">
    <name type="scientific">Blastobotrys adeninivorans</name>
    <name type="common">Yeast</name>
    <name type="synonym">Arxula adeninivorans</name>
    <dbReference type="NCBI Taxonomy" id="409370"/>
    <lineage>
        <taxon>Eukaryota</taxon>
        <taxon>Fungi</taxon>
        <taxon>Dikarya</taxon>
        <taxon>Ascomycota</taxon>
        <taxon>Saccharomycotina</taxon>
        <taxon>Dipodascomycetes</taxon>
        <taxon>Dipodascales</taxon>
        <taxon>Trichomonascaceae</taxon>
        <taxon>Blastobotrys</taxon>
    </lineage>
</organism>
<protein>
    <submittedName>
        <fullName evidence="3">ARAD1D21186p</fullName>
    </submittedName>
</protein>